<evidence type="ECO:0000313" key="3">
    <source>
        <dbReference type="Proteomes" id="UP000463388"/>
    </source>
</evidence>
<dbReference type="Proteomes" id="UP000463388">
    <property type="component" value="Unassembled WGS sequence"/>
</dbReference>
<gene>
    <name evidence="2" type="ORF">GKZ27_09925</name>
</gene>
<evidence type="ECO:0000313" key="2">
    <source>
        <dbReference type="EMBL" id="MVX61762.1"/>
    </source>
</evidence>
<dbReference type="GO" id="GO:0003677">
    <property type="term" value="F:DNA binding"/>
    <property type="evidence" value="ECO:0007669"/>
    <property type="project" value="InterPro"/>
</dbReference>
<keyword evidence="3" id="KW-1185">Reference proteome</keyword>
<dbReference type="InterPro" id="IPR001387">
    <property type="entry name" value="Cro/C1-type_HTH"/>
</dbReference>
<dbReference type="Pfam" id="PF01381">
    <property type="entry name" value="HTH_3"/>
    <property type="match status" value="1"/>
</dbReference>
<dbReference type="AlphaFoldDB" id="A0A6N8JQ82"/>
<protein>
    <submittedName>
        <fullName evidence="2">Helix-turn-helix domain-containing protein</fullName>
    </submittedName>
</protein>
<dbReference type="CDD" id="cd00093">
    <property type="entry name" value="HTH_XRE"/>
    <property type="match status" value="1"/>
</dbReference>
<dbReference type="Gene3D" id="1.10.260.40">
    <property type="entry name" value="lambda repressor-like DNA-binding domains"/>
    <property type="match status" value="1"/>
</dbReference>
<reference evidence="2 3" key="1">
    <citation type="submission" date="2019-12" db="EMBL/GenBank/DDBJ databases">
        <title>Microbes associate with the intestines of laboratory mice.</title>
        <authorList>
            <person name="Navarre W."/>
            <person name="Wong E."/>
        </authorList>
    </citation>
    <scope>NUCLEOTIDE SEQUENCE [LARGE SCALE GENOMIC DNA]</scope>
    <source>
        <strain evidence="2 3">NM66_B29</strain>
    </source>
</reference>
<organism evidence="2 3">
    <name type="scientific">Adlercreutzia mucosicola</name>
    <dbReference type="NCBI Taxonomy" id="580026"/>
    <lineage>
        <taxon>Bacteria</taxon>
        <taxon>Bacillati</taxon>
        <taxon>Actinomycetota</taxon>
        <taxon>Coriobacteriia</taxon>
        <taxon>Eggerthellales</taxon>
        <taxon>Eggerthellaceae</taxon>
        <taxon>Adlercreutzia</taxon>
    </lineage>
</organism>
<feature type="domain" description="HTH cro/C1-type" evidence="1">
    <location>
        <begin position="36"/>
        <end position="91"/>
    </location>
</feature>
<name>A0A6N8JQ82_9ACTN</name>
<proteinExistence type="predicted"/>
<dbReference type="SUPFAM" id="SSF47413">
    <property type="entry name" value="lambda repressor-like DNA-binding domains"/>
    <property type="match status" value="1"/>
</dbReference>
<sequence length="130" mass="14427">MLYNVQYSSFYRSGVAMVIDDFISNQAVGVELGRRLRASRIAYPLTQAQLAERAGVSQRTVANLEKGADVTVASLVSVLRALGLLSRMDLLVPASETRPSDLLHERAPRQRVRPSRKVISGGEWKWGDEQ</sequence>
<comment type="caution">
    <text evidence="2">The sequence shown here is derived from an EMBL/GenBank/DDBJ whole genome shotgun (WGS) entry which is preliminary data.</text>
</comment>
<accession>A0A6N8JQ82</accession>
<evidence type="ECO:0000259" key="1">
    <source>
        <dbReference type="PROSITE" id="PS50943"/>
    </source>
</evidence>
<dbReference type="InterPro" id="IPR010982">
    <property type="entry name" value="Lambda_DNA-bd_dom_sf"/>
</dbReference>
<dbReference type="EMBL" id="WSRR01000031">
    <property type="protein sequence ID" value="MVX61762.1"/>
    <property type="molecule type" value="Genomic_DNA"/>
</dbReference>
<dbReference type="SMART" id="SM00530">
    <property type="entry name" value="HTH_XRE"/>
    <property type="match status" value="1"/>
</dbReference>
<dbReference type="PROSITE" id="PS50943">
    <property type="entry name" value="HTH_CROC1"/>
    <property type="match status" value="1"/>
</dbReference>